<proteinExistence type="inferred from homology"/>
<gene>
    <name evidence="9" type="ORF">O7A05_30285</name>
</gene>
<feature type="transmembrane region" description="Helical" evidence="7">
    <location>
        <begin position="31"/>
        <end position="50"/>
    </location>
</feature>
<dbReference type="CDD" id="cd06261">
    <property type="entry name" value="TM_PBP2"/>
    <property type="match status" value="1"/>
</dbReference>
<keyword evidence="10" id="KW-1185">Reference proteome</keyword>
<keyword evidence="2 7" id="KW-0813">Transport</keyword>
<dbReference type="Gene3D" id="1.10.3720.10">
    <property type="entry name" value="MetI-like"/>
    <property type="match status" value="1"/>
</dbReference>
<dbReference type="PROSITE" id="PS50928">
    <property type="entry name" value="ABC_TM1"/>
    <property type="match status" value="1"/>
</dbReference>
<dbReference type="PANTHER" id="PTHR43386">
    <property type="entry name" value="OLIGOPEPTIDE TRANSPORT SYSTEM PERMEASE PROTEIN APPC"/>
    <property type="match status" value="1"/>
</dbReference>
<organism evidence="9 10">
    <name type="scientific">Mesorhizobium argentiipisi</name>
    <dbReference type="NCBI Taxonomy" id="3015175"/>
    <lineage>
        <taxon>Bacteria</taxon>
        <taxon>Pseudomonadati</taxon>
        <taxon>Pseudomonadota</taxon>
        <taxon>Alphaproteobacteria</taxon>
        <taxon>Hyphomicrobiales</taxon>
        <taxon>Phyllobacteriaceae</taxon>
        <taxon>Mesorhizobium</taxon>
    </lineage>
</organism>
<feature type="transmembrane region" description="Helical" evidence="7">
    <location>
        <begin position="254"/>
        <end position="277"/>
    </location>
</feature>
<keyword evidence="5 7" id="KW-1133">Transmembrane helix</keyword>
<protein>
    <submittedName>
        <fullName evidence="9">ABC transporter permease</fullName>
    </submittedName>
</protein>
<reference evidence="9 10" key="1">
    <citation type="submission" date="2022-12" db="EMBL/GenBank/DDBJ databases">
        <authorList>
            <person name="Muema E."/>
        </authorList>
    </citation>
    <scope>NUCLEOTIDE SEQUENCE [LARGE SCALE GENOMIC DNA]</scope>
    <source>
        <strain evidence="10">1330</strain>
    </source>
</reference>
<comment type="caution">
    <text evidence="9">The sequence shown here is derived from an EMBL/GenBank/DDBJ whole genome shotgun (WGS) entry which is preliminary data.</text>
</comment>
<accession>A0ABU8KL33</accession>
<evidence type="ECO:0000256" key="1">
    <source>
        <dbReference type="ARBA" id="ARBA00004651"/>
    </source>
</evidence>
<dbReference type="InterPro" id="IPR050366">
    <property type="entry name" value="BP-dependent_transpt_permease"/>
</dbReference>
<evidence type="ECO:0000313" key="9">
    <source>
        <dbReference type="EMBL" id="MEI9406416.1"/>
    </source>
</evidence>
<dbReference type="Proteomes" id="UP001366503">
    <property type="component" value="Unassembled WGS sequence"/>
</dbReference>
<dbReference type="Pfam" id="PF00528">
    <property type="entry name" value="BPD_transp_1"/>
    <property type="match status" value="1"/>
</dbReference>
<sequence length="293" mass="31428">MTERQLTMTMLPEKHASSLVLRLVGSTRVRIGFMLMLAVVALAIAGPFFAPYGPTELVGVPFDIPQRDFLLGTDTLGRDVLSRFLWGGRSLVWMSLAATAIALTLATTLGMSAAYFKGRVDDAIMRLIDLKLAFPSIVVALLFVTMFGSGKLLLVLLVGISLAPTGARVVRGAALSVVGREFVQHAQAIGVPSYRILLRDVLPNITSPLLVEVGLRLMWAISALAGLNFLGYGIQSPEADWGLMINENRNALSIQPWAVLAPVAAIAIFTIGGNIFAEGIARVVGRTDKEEAQ</sequence>
<comment type="similarity">
    <text evidence="7">Belongs to the binding-protein-dependent transport system permease family.</text>
</comment>
<dbReference type="PANTHER" id="PTHR43386:SF25">
    <property type="entry name" value="PEPTIDE ABC TRANSPORTER PERMEASE PROTEIN"/>
    <property type="match status" value="1"/>
</dbReference>
<evidence type="ECO:0000259" key="8">
    <source>
        <dbReference type="PROSITE" id="PS50928"/>
    </source>
</evidence>
<dbReference type="RefSeq" id="WP_337096894.1">
    <property type="nucleotide sequence ID" value="NZ_JAPYKO010000036.1"/>
</dbReference>
<dbReference type="InterPro" id="IPR000515">
    <property type="entry name" value="MetI-like"/>
</dbReference>
<evidence type="ECO:0000256" key="3">
    <source>
        <dbReference type="ARBA" id="ARBA00022475"/>
    </source>
</evidence>
<feature type="domain" description="ABC transmembrane type-1" evidence="8">
    <location>
        <begin position="92"/>
        <end position="277"/>
    </location>
</feature>
<evidence type="ECO:0000256" key="4">
    <source>
        <dbReference type="ARBA" id="ARBA00022692"/>
    </source>
</evidence>
<comment type="subcellular location">
    <subcellularLocation>
        <location evidence="1 7">Cell membrane</location>
        <topology evidence="1 7">Multi-pass membrane protein</topology>
    </subcellularLocation>
</comment>
<name>A0ABU8KL33_9HYPH</name>
<keyword evidence="3" id="KW-1003">Cell membrane</keyword>
<dbReference type="EMBL" id="JAPYKO010000036">
    <property type="protein sequence ID" value="MEI9406416.1"/>
    <property type="molecule type" value="Genomic_DNA"/>
</dbReference>
<evidence type="ECO:0000256" key="6">
    <source>
        <dbReference type="ARBA" id="ARBA00023136"/>
    </source>
</evidence>
<feature type="transmembrane region" description="Helical" evidence="7">
    <location>
        <begin position="91"/>
        <end position="116"/>
    </location>
</feature>
<evidence type="ECO:0000256" key="7">
    <source>
        <dbReference type="RuleBase" id="RU363032"/>
    </source>
</evidence>
<evidence type="ECO:0000313" key="10">
    <source>
        <dbReference type="Proteomes" id="UP001366503"/>
    </source>
</evidence>
<evidence type="ECO:0000256" key="2">
    <source>
        <dbReference type="ARBA" id="ARBA00022448"/>
    </source>
</evidence>
<keyword evidence="4 7" id="KW-0812">Transmembrane</keyword>
<evidence type="ECO:0000256" key="5">
    <source>
        <dbReference type="ARBA" id="ARBA00022989"/>
    </source>
</evidence>
<dbReference type="InterPro" id="IPR035906">
    <property type="entry name" value="MetI-like_sf"/>
</dbReference>
<dbReference type="SUPFAM" id="SSF161098">
    <property type="entry name" value="MetI-like"/>
    <property type="match status" value="1"/>
</dbReference>
<keyword evidence="6 7" id="KW-0472">Membrane</keyword>